<evidence type="ECO:0000313" key="3">
    <source>
        <dbReference type="EnsemblMetazoa" id="SMAR005097-PA"/>
    </source>
</evidence>
<feature type="compositionally biased region" description="Polar residues" evidence="2">
    <location>
        <begin position="1"/>
        <end position="13"/>
    </location>
</feature>
<reference evidence="3" key="2">
    <citation type="submission" date="2015-02" db="UniProtKB">
        <authorList>
            <consortium name="EnsemblMetazoa"/>
        </authorList>
    </citation>
    <scope>IDENTIFICATION</scope>
</reference>
<feature type="compositionally biased region" description="Basic and acidic residues" evidence="2">
    <location>
        <begin position="891"/>
        <end position="904"/>
    </location>
</feature>
<feature type="compositionally biased region" description="Polar residues" evidence="2">
    <location>
        <begin position="83"/>
        <end position="93"/>
    </location>
</feature>
<dbReference type="EMBL" id="AFFK01019697">
    <property type="status" value="NOT_ANNOTATED_CDS"/>
    <property type="molecule type" value="Genomic_DNA"/>
</dbReference>
<name>T1IVA3_STRMM</name>
<feature type="compositionally biased region" description="Basic and acidic residues" evidence="2">
    <location>
        <begin position="353"/>
        <end position="370"/>
    </location>
</feature>
<dbReference type="eggNOG" id="KOG4425">
    <property type="taxonomic scope" value="Eukaryota"/>
</dbReference>
<feature type="region of interest" description="Disordered" evidence="2">
    <location>
        <begin position="846"/>
        <end position="931"/>
    </location>
</feature>
<feature type="compositionally biased region" description="Acidic residues" evidence="2">
    <location>
        <begin position="168"/>
        <end position="180"/>
    </location>
</feature>
<organism evidence="3 4">
    <name type="scientific">Strigamia maritima</name>
    <name type="common">European centipede</name>
    <name type="synonym">Geophilus maritimus</name>
    <dbReference type="NCBI Taxonomy" id="126957"/>
    <lineage>
        <taxon>Eukaryota</taxon>
        <taxon>Metazoa</taxon>
        <taxon>Ecdysozoa</taxon>
        <taxon>Arthropoda</taxon>
        <taxon>Myriapoda</taxon>
        <taxon>Chilopoda</taxon>
        <taxon>Pleurostigmophora</taxon>
        <taxon>Geophilomorpha</taxon>
        <taxon>Linotaeniidae</taxon>
        <taxon>Strigamia</taxon>
    </lineage>
</organism>
<dbReference type="GO" id="GO:0005634">
    <property type="term" value="C:nucleus"/>
    <property type="evidence" value="ECO:0007669"/>
    <property type="project" value="InterPro"/>
</dbReference>
<feature type="region of interest" description="Disordered" evidence="2">
    <location>
        <begin position="317"/>
        <end position="437"/>
    </location>
</feature>
<feature type="compositionally biased region" description="Basic and acidic residues" evidence="2">
    <location>
        <begin position="387"/>
        <end position="427"/>
    </location>
</feature>
<keyword evidence="4" id="KW-1185">Reference proteome</keyword>
<dbReference type="PANTHER" id="PTHR13354">
    <property type="entry name" value="ROUND SPERMATID BASIC PROTEIN 1"/>
    <property type="match status" value="1"/>
</dbReference>
<reference evidence="4" key="1">
    <citation type="submission" date="2011-05" db="EMBL/GenBank/DDBJ databases">
        <authorList>
            <person name="Richards S.R."/>
            <person name="Qu J."/>
            <person name="Jiang H."/>
            <person name="Jhangiani S.N."/>
            <person name="Agravi P."/>
            <person name="Goodspeed R."/>
            <person name="Gross S."/>
            <person name="Mandapat C."/>
            <person name="Jackson L."/>
            <person name="Mathew T."/>
            <person name="Pu L."/>
            <person name="Thornton R."/>
            <person name="Saada N."/>
            <person name="Wilczek-Boney K.B."/>
            <person name="Lee S."/>
            <person name="Kovar C."/>
            <person name="Wu Y."/>
            <person name="Scherer S.E."/>
            <person name="Worley K.C."/>
            <person name="Muzny D.M."/>
            <person name="Gibbs R."/>
        </authorList>
    </citation>
    <scope>NUCLEOTIDE SEQUENCE</scope>
    <source>
        <strain evidence="4">Brora</strain>
    </source>
</reference>
<feature type="compositionally biased region" description="Basic and acidic residues" evidence="2">
    <location>
        <begin position="26"/>
        <end position="48"/>
    </location>
</feature>
<accession>T1IVA3</accession>
<feature type="compositionally biased region" description="Basic residues" evidence="2">
    <location>
        <begin position="332"/>
        <end position="343"/>
    </location>
</feature>
<feature type="compositionally biased region" description="Polar residues" evidence="2">
    <location>
        <begin position="121"/>
        <end position="138"/>
    </location>
</feature>
<dbReference type="HOGENOM" id="CLU_314323_0_0_1"/>
<protein>
    <recommendedName>
        <fullName evidence="5">Round spermatid basic protein 1-like protein</fullName>
    </recommendedName>
</protein>
<evidence type="ECO:0008006" key="5">
    <source>
        <dbReference type="Google" id="ProtNLM"/>
    </source>
</evidence>
<dbReference type="Proteomes" id="UP000014500">
    <property type="component" value="Unassembled WGS sequence"/>
</dbReference>
<feature type="compositionally biased region" description="Basic residues" evidence="2">
    <location>
        <begin position="875"/>
        <end position="890"/>
    </location>
</feature>
<evidence type="ECO:0000313" key="4">
    <source>
        <dbReference type="Proteomes" id="UP000014500"/>
    </source>
</evidence>
<feature type="compositionally biased region" description="Low complexity" evidence="2">
    <location>
        <begin position="373"/>
        <end position="386"/>
    </location>
</feature>
<dbReference type="EnsemblMetazoa" id="SMAR005097-RA">
    <property type="protein sequence ID" value="SMAR005097-PA"/>
    <property type="gene ID" value="SMAR005097"/>
</dbReference>
<feature type="region of interest" description="Disordered" evidence="2">
    <location>
        <begin position="1"/>
        <end position="204"/>
    </location>
</feature>
<proteinExistence type="inferred from homology"/>
<feature type="compositionally biased region" description="Basic and acidic residues" evidence="2">
    <location>
        <begin position="94"/>
        <end position="117"/>
    </location>
</feature>
<dbReference type="AlphaFoldDB" id="T1IVA3"/>
<comment type="similarity">
    <text evidence="1">Belongs to the round spermatid basic protein 1 family.</text>
</comment>
<evidence type="ECO:0000256" key="1">
    <source>
        <dbReference type="ARBA" id="ARBA00010560"/>
    </source>
</evidence>
<sequence>MSSDAQSSRSSWETMDKHRDKIKNKRLNDFDSCRKNSDDFEGEQKRLELNSFWNLPGLPSSARSSYEKDDDYSSSPRKRVCDSSPSHAGTSSIRGEKIDLTDWKHHSNGKVEKSDRHRSSRSASLSTFEKHQSTSSESVKTDEVHKKSSNNIPREPARTSVAKLIQLDDSEKEEGELSETESEKKCDEENETGNCDSSEKQLNKEDPVVLSPVKDNISVGNYFCEKNQSKDQTDGYTVNTITDSEESLIKNNLSPVCLDLPKIETENLSNKCEETTVDEICEQHDVVRTDIDDVENDVRVCLMDLVEKVRHKCKLKSKLTKQKSADKEKQKTKTLSKLKKIHSKSTSSLNVKTKQETKTSKTKLKVEKQTLHNKSSSSSKHSQNHQSSDKNDVKRSVSDKKDEQHKSPIKKEKLSEKKPSKPIENNEKSVSQSKLSHSTDKISCKHCYKRSKMKRKDAGIQCNRSNKLMIKNSWLKSESYLSATTNNHPGFKYGKYIHVAVYPNGGASVVHVYQDEIDKLTPTDAEVLADEFFQATFAEERPGVARHVMGIIHGAAQFLPDLLEHFASYYPTLTIQTGVLGRSDIDTTTLEKFQERVHNSYSGGTYRAGPLHQISLVGTVHEEVGDYFPDFLSLLDASPFLRLSLPWGRLSAVQMQSPQESNDGPILWIRPGEQLIPTADIAKSPSKRKRTGPNELRNLQYLPRVSEPRETMFEDRTKCHADHVGHGLDRHTTAAGGILKAVNCGRIDSTNRITKDVVAFHSGDFTELVEKLQLDLHEPPTSQCIQWVEDAKLNQLHREGIRYARIQLCDNDIYFLPRNVVHQFRTVSAVTSIAWHVRLKDYYSEEDKPKINSPNSTSVQSEEKKLTNGLSQDLKRKRHDSSSEKKKKKVKLDESFKEEKEKAKASCGNDTEGKKIKKPNISKDLSVAVKN</sequence>
<dbReference type="PANTHER" id="PTHR13354:SF11">
    <property type="entry name" value="LYSINE-SPECIFIC DEMETHYLASE 9"/>
    <property type="match status" value="1"/>
</dbReference>
<evidence type="ECO:0000256" key="2">
    <source>
        <dbReference type="SAM" id="MobiDB-lite"/>
    </source>
</evidence>
<dbReference type="InterPro" id="IPR026306">
    <property type="entry name" value="RSBN1/Dpy-2/CEP530"/>
</dbReference>